<organism evidence="1 2">
    <name type="scientific">Candidatus Protofrankia californiensis</name>
    <dbReference type="NCBI Taxonomy" id="1839754"/>
    <lineage>
        <taxon>Bacteria</taxon>
        <taxon>Bacillati</taxon>
        <taxon>Actinomycetota</taxon>
        <taxon>Actinomycetes</taxon>
        <taxon>Frankiales</taxon>
        <taxon>Frankiaceae</taxon>
        <taxon>Protofrankia</taxon>
    </lineage>
</organism>
<proteinExistence type="predicted"/>
<evidence type="ECO:0000313" key="2">
    <source>
        <dbReference type="Proteomes" id="UP000199013"/>
    </source>
</evidence>
<keyword evidence="2" id="KW-1185">Reference proteome</keyword>
<dbReference type="EMBL" id="FLUV01002286">
    <property type="protein sequence ID" value="SBW27986.1"/>
    <property type="molecule type" value="Genomic_DNA"/>
</dbReference>
<dbReference type="AlphaFoldDB" id="A0A1C3PDY8"/>
<name>A0A1C3PDY8_9ACTN</name>
<protein>
    <submittedName>
        <fullName evidence="1">Uncharacterized protein</fullName>
    </submittedName>
</protein>
<accession>A0A1C3PDY8</accession>
<evidence type="ECO:0000313" key="1">
    <source>
        <dbReference type="EMBL" id="SBW27986.1"/>
    </source>
</evidence>
<sequence length="297" mass="33280">MEWENVLAVADVTLGKGSTALTRHEWVPTPRDRLAARVIMDALYDLGGRRDRGALVTTHERLTEALTVIRERLRQDDEHHLRYLMRASEAARRMCADCPPNHDAVAAATDRLLRYRLLIDMIISVAAYEALDHWWVPSAAECSLAVAVTRVITDYSLVGEFDPPMPPHPGNDVWYTQWLHRLHTLPPHVENARTAHADIAPGYLTDAVDVIIRIGTDIQPDASQVITAWRQYPPPSPAGTPAAGNDVLAWEEEQIPTALRDRTEYAEKVFDCAAAVAGRLAYHRFGHGWQERVGIHS</sequence>
<dbReference type="Proteomes" id="UP000199013">
    <property type="component" value="Unassembled WGS sequence"/>
</dbReference>
<reference evidence="2" key="1">
    <citation type="submission" date="2016-02" db="EMBL/GenBank/DDBJ databases">
        <authorList>
            <person name="Wibberg D."/>
        </authorList>
    </citation>
    <scope>NUCLEOTIDE SEQUENCE [LARGE SCALE GENOMIC DNA]</scope>
</reference>
<gene>
    <name evidence="1" type="ORF">FDG2_5490</name>
</gene>